<feature type="domain" description="Prolyl 4-hydroxylase alpha subunit" evidence="7">
    <location>
        <begin position="48"/>
        <end position="263"/>
    </location>
</feature>
<evidence type="ECO:0000256" key="6">
    <source>
        <dbReference type="SAM" id="SignalP"/>
    </source>
</evidence>
<sequence length="302" mass="34570">MLFILVLLAFINSLPMRAEAQTTLNDHIEPTSPCLQQPYKISIFNHRPLVIYVEDFVSEDEAAQLIALASDSYQESQVVIKEDPENHAATNISHRLSQSKYLYDDDAPLIRCIRERAARFQGISVQYLEPLQVVRYPKNGFFKHHWDYFSRVDSLEGLDCNGDFYCQEGMGDRASTFFVYLKADCEGGETDFPRLEMGEHVDRHLWCEFIDCRHEDPGVKWKPKAGNAIFWENMLDGKGIEDVLHAGLPVSVGEKIGLNIWSRQRSGRIGEGENFGNYLDGATPEESKKILQELDIKRHVEL</sequence>
<evidence type="ECO:0000256" key="1">
    <source>
        <dbReference type="ARBA" id="ARBA00001961"/>
    </source>
</evidence>
<evidence type="ECO:0000259" key="7">
    <source>
        <dbReference type="SMART" id="SM00702"/>
    </source>
</evidence>
<proteinExistence type="predicted"/>
<name>A0A9P6SR03_9HELO</name>
<accession>A0A9P6SR03</accession>
<comment type="cofactor">
    <cofactor evidence="1">
        <name>L-ascorbate</name>
        <dbReference type="ChEBI" id="CHEBI:38290"/>
    </cofactor>
</comment>
<dbReference type="InterPro" id="IPR044862">
    <property type="entry name" value="Pro_4_hyd_alph_FE2OG_OXY"/>
</dbReference>
<dbReference type="Proteomes" id="UP000785200">
    <property type="component" value="Unassembled WGS sequence"/>
</dbReference>
<keyword evidence="3" id="KW-0223">Dioxygenase</keyword>
<dbReference type="InterPro" id="IPR006620">
    <property type="entry name" value="Pro_4_hyd_alph"/>
</dbReference>
<protein>
    <submittedName>
        <fullName evidence="8">Prolyl 4-hydroxylase 1</fullName>
    </submittedName>
</protein>
<organism evidence="8 9">
    <name type="scientific">Hyphodiscus hymeniophilus</name>
    <dbReference type="NCBI Taxonomy" id="353542"/>
    <lineage>
        <taxon>Eukaryota</taxon>
        <taxon>Fungi</taxon>
        <taxon>Dikarya</taxon>
        <taxon>Ascomycota</taxon>
        <taxon>Pezizomycotina</taxon>
        <taxon>Leotiomycetes</taxon>
        <taxon>Helotiales</taxon>
        <taxon>Hyphodiscaceae</taxon>
        <taxon>Hyphodiscus</taxon>
    </lineage>
</organism>
<dbReference type="PANTHER" id="PTHR10869">
    <property type="entry name" value="PROLYL 4-HYDROXYLASE ALPHA SUBUNIT"/>
    <property type="match status" value="1"/>
</dbReference>
<dbReference type="InterPro" id="IPR045054">
    <property type="entry name" value="P4HA-like"/>
</dbReference>
<keyword evidence="5" id="KW-0408">Iron</keyword>
<dbReference type="Gene3D" id="2.60.120.620">
    <property type="entry name" value="q2cbj1_9rhob like domain"/>
    <property type="match status" value="1"/>
</dbReference>
<gene>
    <name evidence="8" type="ORF">D0Z07_8372</name>
</gene>
<dbReference type="GO" id="GO:0004656">
    <property type="term" value="F:procollagen-proline 4-dioxygenase activity"/>
    <property type="evidence" value="ECO:0007669"/>
    <property type="project" value="TreeGrafter"/>
</dbReference>
<feature type="signal peptide" evidence="6">
    <location>
        <begin position="1"/>
        <end position="20"/>
    </location>
</feature>
<evidence type="ECO:0000256" key="5">
    <source>
        <dbReference type="ARBA" id="ARBA00023004"/>
    </source>
</evidence>
<keyword evidence="2" id="KW-0479">Metal-binding</keyword>
<dbReference type="Pfam" id="PF13640">
    <property type="entry name" value="2OG-FeII_Oxy_3"/>
    <property type="match status" value="1"/>
</dbReference>
<dbReference type="GO" id="GO:0031418">
    <property type="term" value="F:L-ascorbic acid binding"/>
    <property type="evidence" value="ECO:0007669"/>
    <property type="project" value="InterPro"/>
</dbReference>
<dbReference type="AlphaFoldDB" id="A0A9P6SR03"/>
<dbReference type="EMBL" id="VNKQ01000016">
    <property type="protein sequence ID" value="KAG0646137.1"/>
    <property type="molecule type" value="Genomic_DNA"/>
</dbReference>
<dbReference type="SMART" id="SM00702">
    <property type="entry name" value="P4Hc"/>
    <property type="match status" value="1"/>
</dbReference>
<comment type="caution">
    <text evidence="8">The sequence shown here is derived from an EMBL/GenBank/DDBJ whole genome shotgun (WGS) entry which is preliminary data.</text>
</comment>
<evidence type="ECO:0000256" key="3">
    <source>
        <dbReference type="ARBA" id="ARBA00022964"/>
    </source>
</evidence>
<keyword evidence="4" id="KW-0560">Oxidoreductase</keyword>
<evidence type="ECO:0000256" key="2">
    <source>
        <dbReference type="ARBA" id="ARBA00022723"/>
    </source>
</evidence>
<dbReference type="GO" id="GO:0005506">
    <property type="term" value="F:iron ion binding"/>
    <property type="evidence" value="ECO:0007669"/>
    <property type="project" value="InterPro"/>
</dbReference>
<reference evidence="8" key="1">
    <citation type="submission" date="2019-07" db="EMBL/GenBank/DDBJ databases">
        <title>Hyphodiscus hymeniophilus genome sequencing and assembly.</title>
        <authorList>
            <person name="Kramer G."/>
            <person name="Nodwell J."/>
        </authorList>
    </citation>
    <scope>NUCLEOTIDE SEQUENCE</scope>
    <source>
        <strain evidence="8">ATCC 34498</strain>
    </source>
</reference>
<feature type="chain" id="PRO_5040211162" evidence="6">
    <location>
        <begin position="21"/>
        <end position="302"/>
    </location>
</feature>
<keyword evidence="9" id="KW-1185">Reference proteome</keyword>
<dbReference type="PANTHER" id="PTHR10869:SF246">
    <property type="entry name" value="TRANSMEMBRANE PROLYL 4-HYDROXYLASE"/>
    <property type="match status" value="1"/>
</dbReference>
<evidence type="ECO:0000313" key="9">
    <source>
        <dbReference type="Proteomes" id="UP000785200"/>
    </source>
</evidence>
<evidence type="ECO:0000256" key="4">
    <source>
        <dbReference type="ARBA" id="ARBA00023002"/>
    </source>
</evidence>
<dbReference type="OrthoDB" id="420380at2759"/>
<dbReference type="GO" id="GO:0005783">
    <property type="term" value="C:endoplasmic reticulum"/>
    <property type="evidence" value="ECO:0007669"/>
    <property type="project" value="TreeGrafter"/>
</dbReference>
<evidence type="ECO:0000313" key="8">
    <source>
        <dbReference type="EMBL" id="KAG0646137.1"/>
    </source>
</evidence>
<keyword evidence="6" id="KW-0732">Signal</keyword>